<feature type="transmembrane region" description="Helical" evidence="1">
    <location>
        <begin position="110"/>
        <end position="127"/>
    </location>
</feature>
<name>A0ABT6A694_9ACTN</name>
<organism evidence="2 3">
    <name type="scientific">Streptomyces tropicalis</name>
    <dbReference type="NCBI Taxonomy" id="3034234"/>
    <lineage>
        <taxon>Bacteria</taxon>
        <taxon>Bacillati</taxon>
        <taxon>Actinomycetota</taxon>
        <taxon>Actinomycetes</taxon>
        <taxon>Kitasatosporales</taxon>
        <taxon>Streptomycetaceae</taxon>
        <taxon>Streptomyces</taxon>
    </lineage>
</organism>
<evidence type="ECO:0008006" key="4">
    <source>
        <dbReference type="Google" id="ProtNLM"/>
    </source>
</evidence>
<proteinExistence type="predicted"/>
<keyword evidence="1" id="KW-0812">Transmembrane</keyword>
<feature type="transmembrane region" description="Helical" evidence="1">
    <location>
        <begin position="194"/>
        <end position="214"/>
    </location>
</feature>
<feature type="transmembrane region" description="Helical" evidence="1">
    <location>
        <begin position="226"/>
        <end position="249"/>
    </location>
</feature>
<sequence>MLSVLCAAGAHPHGTGWQLPSTETLVAVALVAVATVVGAWLARRGSGRSTLMLAAASGILLVIAVLDLLPGAWEGAHEAGVPPWAVPLTALASYGVMGAVMRIGCPCDRSRAGGIGAASALAVHRFLEGATLALTASLAVLTALLVHAAGEGLALAALLAVQPGRRVAPWIALACLSPVAGALLTGALPIPDTLMPLLLACVGGVLAQAAWVALRLAHQLQPAHRRVLAVPAATAMTLAAVLTSLVLLLEPVNR</sequence>
<evidence type="ECO:0000313" key="2">
    <source>
        <dbReference type="EMBL" id="MDF3300162.1"/>
    </source>
</evidence>
<dbReference type="RefSeq" id="WP_276109859.1">
    <property type="nucleotide sequence ID" value="NZ_JARJBB010000007.1"/>
</dbReference>
<reference evidence="2 3" key="1">
    <citation type="submission" date="2023-03" db="EMBL/GenBank/DDBJ databases">
        <title>Draft genome sequence of Streptomyces sp. K1PA1 isolated from peat swamp forest in Thailand.</title>
        <authorList>
            <person name="Klaysubun C."/>
            <person name="Duangmal K."/>
        </authorList>
    </citation>
    <scope>NUCLEOTIDE SEQUENCE [LARGE SCALE GENOMIC DNA]</scope>
    <source>
        <strain evidence="2 3">K1PA1</strain>
    </source>
</reference>
<dbReference type="EMBL" id="JARJBB010000007">
    <property type="protein sequence ID" value="MDF3300162.1"/>
    <property type="molecule type" value="Genomic_DNA"/>
</dbReference>
<comment type="caution">
    <text evidence="2">The sequence shown here is derived from an EMBL/GenBank/DDBJ whole genome shotgun (WGS) entry which is preliminary data.</text>
</comment>
<evidence type="ECO:0000256" key="1">
    <source>
        <dbReference type="SAM" id="Phobius"/>
    </source>
</evidence>
<accession>A0ABT6A694</accession>
<protein>
    <recommendedName>
        <fullName evidence="4">Permease</fullName>
    </recommendedName>
</protein>
<gene>
    <name evidence="2" type="ORF">P3H78_16350</name>
</gene>
<feature type="transmembrane region" description="Helical" evidence="1">
    <location>
        <begin position="133"/>
        <end position="160"/>
    </location>
</feature>
<evidence type="ECO:0000313" key="3">
    <source>
        <dbReference type="Proteomes" id="UP001221150"/>
    </source>
</evidence>
<feature type="transmembrane region" description="Helical" evidence="1">
    <location>
        <begin position="167"/>
        <end position="188"/>
    </location>
</feature>
<dbReference type="Proteomes" id="UP001221150">
    <property type="component" value="Unassembled WGS sequence"/>
</dbReference>
<feature type="transmembrane region" description="Helical" evidence="1">
    <location>
        <begin position="84"/>
        <end position="103"/>
    </location>
</feature>
<feature type="transmembrane region" description="Helical" evidence="1">
    <location>
        <begin position="51"/>
        <end position="72"/>
    </location>
</feature>
<feature type="transmembrane region" description="Helical" evidence="1">
    <location>
        <begin position="24"/>
        <end position="42"/>
    </location>
</feature>
<keyword evidence="1" id="KW-0472">Membrane</keyword>
<keyword evidence="1" id="KW-1133">Transmembrane helix</keyword>
<keyword evidence="3" id="KW-1185">Reference proteome</keyword>